<dbReference type="Pfam" id="PF00583">
    <property type="entry name" value="Acetyltransf_1"/>
    <property type="match status" value="1"/>
</dbReference>
<dbReference type="GO" id="GO:0016746">
    <property type="term" value="F:acyltransferase activity"/>
    <property type="evidence" value="ECO:0007669"/>
    <property type="project" value="UniProtKB-KW"/>
</dbReference>
<protein>
    <submittedName>
        <fullName evidence="4">GNAT family N-acetyltransferase</fullName>
        <ecNumber evidence="4">2.3.-.-</ecNumber>
    </submittedName>
</protein>
<accession>A0ABW9I3E5</accession>
<dbReference type="EC" id="2.3.-.-" evidence="4"/>
<evidence type="ECO:0000313" key="5">
    <source>
        <dbReference type="Proteomes" id="UP001631957"/>
    </source>
</evidence>
<keyword evidence="5" id="KW-1185">Reference proteome</keyword>
<feature type="domain" description="N-acetyltransferase" evidence="3">
    <location>
        <begin position="5"/>
        <end position="153"/>
    </location>
</feature>
<dbReference type="PANTHER" id="PTHR43877">
    <property type="entry name" value="AMINOALKYLPHOSPHONATE N-ACETYLTRANSFERASE-RELATED-RELATED"/>
    <property type="match status" value="1"/>
</dbReference>
<name>A0ABW9I3E5_9ACTN</name>
<keyword evidence="1 4" id="KW-0808">Transferase</keyword>
<dbReference type="CDD" id="cd04301">
    <property type="entry name" value="NAT_SF"/>
    <property type="match status" value="1"/>
</dbReference>
<dbReference type="InterPro" id="IPR000182">
    <property type="entry name" value="GNAT_dom"/>
</dbReference>
<dbReference type="InterPro" id="IPR050832">
    <property type="entry name" value="Bact_Acetyltransf"/>
</dbReference>
<sequence length="153" mass="16799">MPDEITIRTAEARELEAVAGLRWRWFEEDGKAAVVGREEFVRGFVKWAEENAGSHWCTVVLRGERIVGMAWVALVPRVPAPTAPERASGDVQCVYVVPEERGAGVGGRLLEAVVARARESGVERLTVHSTGRAVPAYVRAGFAGSERLLQVRY</sequence>
<evidence type="ECO:0000259" key="3">
    <source>
        <dbReference type="PROSITE" id="PS51186"/>
    </source>
</evidence>
<dbReference type="InterPro" id="IPR016181">
    <property type="entry name" value="Acyl_CoA_acyltransferase"/>
</dbReference>
<evidence type="ECO:0000256" key="2">
    <source>
        <dbReference type="ARBA" id="ARBA00023315"/>
    </source>
</evidence>
<comment type="caution">
    <text evidence="4">The sequence shown here is derived from an EMBL/GenBank/DDBJ whole genome shotgun (WGS) entry which is preliminary data.</text>
</comment>
<dbReference type="Proteomes" id="UP001631957">
    <property type="component" value="Unassembled WGS sequence"/>
</dbReference>
<dbReference type="SUPFAM" id="SSF55729">
    <property type="entry name" value="Acyl-CoA N-acyltransferases (Nat)"/>
    <property type="match status" value="1"/>
</dbReference>
<reference evidence="4 5" key="1">
    <citation type="submission" date="2024-12" db="EMBL/GenBank/DDBJ databases">
        <title>Forecasting of Potato common scab and diversities of Pathogenic streptomyces spp. in china.</title>
        <authorList>
            <person name="Handique U."/>
            <person name="Wu J."/>
        </authorList>
    </citation>
    <scope>NUCLEOTIDE SEQUENCE [LARGE SCALE GENOMIC DNA]</scope>
    <source>
        <strain evidence="4 5">ZRIMU1530</strain>
    </source>
</reference>
<organism evidence="4 5">
    <name type="scientific">Streptomyces niveiscabiei</name>
    <dbReference type="NCBI Taxonomy" id="164115"/>
    <lineage>
        <taxon>Bacteria</taxon>
        <taxon>Bacillati</taxon>
        <taxon>Actinomycetota</taxon>
        <taxon>Actinomycetes</taxon>
        <taxon>Kitasatosporales</taxon>
        <taxon>Streptomycetaceae</taxon>
        <taxon>Streptomyces</taxon>
    </lineage>
</organism>
<evidence type="ECO:0000256" key="1">
    <source>
        <dbReference type="ARBA" id="ARBA00022679"/>
    </source>
</evidence>
<proteinExistence type="predicted"/>
<dbReference type="PROSITE" id="PS51186">
    <property type="entry name" value="GNAT"/>
    <property type="match status" value="1"/>
</dbReference>
<dbReference type="EMBL" id="JBJVNI010000029">
    <property type="protein sequence ID" value="MFM9614872.1"/>
    <property type="molecule type" value="Genomic_DNA"/>
</dbReference>
<dbReference type="Gene3D" id="3.40.630.30">
    <property type="match status" value="1"/>
</dbReference>
<dbReference type="RefSeq" id="WP_409122952.1">
    <property type="nucleotide sequence ID" value="NZ_JBJVNI010000029.1"/>
</dbReference>
<keyword evidence="2 4" id="KW-0012">Acyltransferase</keyword>
<gene>
    <name evidence="4" type="ORF">ACKI18_40080</name>
</gene>
<evidence type="ECO:0000313" key="4">
    <source>
        <dbReference type="EMBL" id="MFM9614872.1"/>
    </source>
</evidence>